<dbReference type="Pfam" id="PF00583">
    <property type="entry name" value="Acetyltransf_1"/>
    <property type="match status" value="1"/>
</dbReference>
<evidence type="ECO:0000313" key="3">
    <source>
        <dbReference type="EMBL" id="KAH7119746.1"/>
    </source>
</evidence>
<dbReference type="InterPro" id="IPR016181">
    <property type="entry name" value="Acyl_CoA_acyltransferase"/>
</dbReference>
<feature type="compositionally biased region" description="Low complexity" evidence="1">
    <location>
        <begin position="70"/>
        <end position="86"/>
    </location>
</feature>
<dbReference type="AlphaFoldDB" id="A0A9P9IGF7"/>
<evidence type="ECO:0000256" key="1">
    <source>
        <dbReference type="SAM" id="MobiDB-lite"/>
    </source>
</evidence>
<dbReference type="PANTHER" id="PTHR43233">
    <property type="entry name" value="FAMILY N-ACETYLTRANSFERASE, PUTATIVE (AFU_ORTHOLOGUE AFUA_6G03350)-RELATED"/>
    <property type="match status" value="1"/>
</dbReference>
<reference evidence="3" key="1">
    <citation type="journal article" date="2021" name="Nat. Commun.">
        <title>Genetic determinants of endophytism in the Arabidopsis root mycobiome.</title>
        <authorList>
            <person name="Mesny F."/>
            <person name="Miyauchi S."/>
            <person name="Thiergart T."/>
            <person name="Pickel B."/>
            <person name="Atanasova L."/>
            <person name="Karlsson M."/>
            <person name="Huettel B."/>
            <person name="Barry K.W."/>
            <person name="Haridas S."/>
            <person name="Chen C."/>
            <person name="Bauer D."/>
            <person name="Andreopoulos W."/>
            <person name="Pangilinan J."/>
            <person name="LaButti K."/>
            <person name="Riley R."/>
            <person name="Lipzen A."/>
            <person name="Clum A."/>
            <person name="Drula E."/>
            <person name="Henrissat B."/>
            <person name="Kohler A."/>
            <person name="Grigoriev I.V."/>
            <person name="Martin F.M."/>
            <person name="Hacquard S."/>
        </authorList>
    </citation>
    <scope>NUCLEOTIDE SEQUENCE</scope>
    <source>
        <strain evidence="3">MPI-CAGE-CH-0243</strain>
    </source>
</reference>
<protein>
    <recommendedName>
        <fullName evidence="2">N-acetyltransferase domain-containing protein</fullName>
    </recommendedName>
</protein>
<dbReference type="Proteomes" id="UP000700596">
    <property type="component" value="Unassembled WGS sequence"/>
</dbReference>
<proteinExistence type="predicted"/>
<dbReference type="InterPro" id="IPR000182">
    <property type="entry name" value="GNAT_dom"/>
</dbReference>
<dbReference type="PROSITE" id="PS51186">
    <property type="entry name" value="GNAT"/>
    <property type="match status" value="1"/>
</dbReference>
<dbReference type="EMBL" id="JAGMWT010000011">
    <property type="protein sequence ID" value="KAH7119746.1"/>
    <property type="molecule type" value="Genomic_DNA"/>
</dbReference>
<dbReference type="OrthoDB" id="10039976at2759"/>
<accession>A0A9P9IGF7</accession>
<dbReference type="PANTHER" id="PTHR43233:SF1">
    <property type="entry name" value="FAMILY N-ACETYLTRANSFERASE, PUTATIVE (AFU_ORTHOLOGUE AFUA_6G03350)-RELATED"/>
    <property type="match status" value="1"/>
</dbReference>
<name>A0A9P9IGF7_9PLEO</name>
<feature type="region of interest" description="Disordered" evidence="1">
    <location>
        <begin position="70"/>
        <end position="91"/>
    </location>
</feature>
<dbReference type="Gene3D" id="3.40.630.30">
    <property type="match status" value="1"/>
</dbReference>
<evidence type="ECO:0000259" key="2">
    <source>
        <dbReference type="PROSITE" id="PS51186"/>
    </source>
</evidence>
<feature type="domain" description="N-acetyltransferase" evidence="2">
    <location>
        <begin position="37"/>
        <end position="185"/>
    </location>
</feature>
<sequence>MEPKEWHHTSPSGQTFLISTSRSLLTPDFINTVFATKDMYWATPFSVSTVNQMLDNSLTLGIYLLPTSTSSTTSPSPSDSPSSLTPPSSPQPIGLARLITDTVTYAYLTDVYIDPAYRGTGLGKRVVACSKELVEQMEGLRWMVLFTGSEEAEKLYKRELGMQVLGKTEKKDGKGGLTVMGVKREGLRGVDS</sequence>
<evidence type="ECO:0000313" key="4">
    <source>
        <dbReference type="Proteomes" id="UP000700596"/>
    </source>
</evidence>
<dbReference type="CDD" id="cd04301">
    <property type="entry name" value="NAT_SF"/>
    <property type="match status" value="1"/>
</dbReference>
<dbReference type="GO" id="GO:0016747">
    <property type="term" value="F:acyltransferase activity, transferring groups other than amino-acyl groups"/>
    <property type="evidence" value="ECO:0007669"/>
    <property type="project" value="InterPro"/>
</dbReference>
<dbReference type="SUPFAM" id="SSF55729">
    <property type="entry name" value="Acyl-CoA N-acyltransferases (Nat)"/>
    <property type="match status" value="1"/>
</dbReference>
<organism evidence="3 4">
    <name type="scientific">Dendryphion nanum</name>
    <dbReference type="NCBI Taxonomy" id="256645"/>
    <lineage>
        <taxon>Eukaryota</taxon>
        <taxon>Fungi</taxon>
        <taxon>Dikarya</taxon>
        <taxon>Ascomycota</taxon>
        <taxon>Pezizomycotina</taxon>
        <taxon>Dothideomycetes</taxon>
        <taxon>Pleosporomycetidae</taxon>
        <taxon>Pleosporales</taxon>
        <taxon>Torulaceae</taxon>
        <taxon>Dendryphion</taxon>
    </lineage>
</organism>
<dbReference type="InterPro" id="IPR053144">
    <property type="entry name" value="Acetyltransferase_Butenolide"/>
</dbReference>
<comment type="caution">
    <text evidence="3">The sequence shown here is derived from an EMBL/GenBank/DDBJ whole genome shotgun (WGS) entry which is preliminary data.</text>
</comment>
<keyword evidence="4" id="KW-1185">Reference proteome</keyword>
<gene>
    <name evidence="3" type="ORF">B0J11DRAFT_69286</name>
</gene>